<dbReference type="Gene3D" id="1.10.287.370">
    <property type="match status" value="1"/>
</dbReference>
<dbReference type="GO" id="GO:0007021">
    <property type="term" value="P:tubulin complex assembly"/>
    <property type="evidence" value="ECO:0007669"/>
    <property type="project" value="TreeGrafter"/>
</dbReference>
<dbReference type="GO" id="GO:0009409">
    <property type="term" value="P:response to cold"/>
    <property type="evidence" value="ECO:0007669"/>
    <property type="project" value="UniProtKB-ARBA"/>
</dbReference>
<dbReference type="GO" id="GO:0005737">
    <property type="term" value="C:cytoplasm"/>
    <property type="evidence" value="ECO:0007669"/>
    <property type="project" value="TreeGrafter"/>
</dbReference>
<dbReference type="InterPro" id="IPR016655">
    <property type="entry name" value="PFD3"/>
</dbReference>
<dbReference type="PANTHER" id="PTHR12409">
    <property type="entry name" value="PREFOLDIN SUBUNIT 3"/>
    <property type="match status" value="1"/>
</dbReference>
<name>A0A7R9VP95_9CHLO</name>
<dbReference type="Pfam" id="PF02996">
    <property type="entry name" value="Prefoldin"/>
    <property type="match status" value="1"/>
</dbReference>
<dbReference type="GO" id="GO:0015631">
    <property type="term" value="F:tubulin binding"/>
    <property type="evidence" value="ECO:0007669"/>
    <property type="project" value="TreeGrafter"/>
</dbReference>
<dbReference type="CDD" id="cd23156">
    <property type="entry name" value="Prefoldin_3"/>
    <property type="match status" value="1"/>
</dbReference>
<proteinExistence type="inferred from homology"/>
<dbReference type="PIRSF" id="PIRSF016396">
    <property type="entry name" value="Prefoldin_subunit_3"/>
    <property type="match status" value="1"/>
</dbReference>
<dbReference type="SUPFAM" id="SSF46579">
    <property type="entry name" value="Prefoldin"/>
    <property type="match status" value="1"/>
</dbReference>
<dbReference type="PANTHER" id="PTHR12409:SF0">
    <property type="entry name" value="PREFOLDIN SUBUNIT 3"/>
    <property type="match status" value="1"/>
</dbReference>
<evidence type="ECO:0000256" key="2">
    <source>
        <dbReference type="ARBA" id="ARBA00023186"/>
    </source>
</evidence>
<reference evidence="4" key="1">
    <citation type="submission" date="2021-01" db="EMBL/GenBank/DDBJ databases">
        <authorList>
            <person name="Corre E."/>
            <person name="Pelletier E."/>
            <person name="Niang G."/>
            <person name="Scheremetjew M."/>
            <person name="Finn R."/>
            <person name="Kale V."/>
            <person name="Holt S."/>
            <person name="Cochrane G."/>
            <person name="Meng A."/>
            <person name="Brown T."/>
            <person name="Cohen L."/>
        </authorList>
    </citation>
    <scope>NUCLEOTIDE SEQUENCE</scope>
    <source>
        <strain evidence="4">CCMP219</strain>
    </source>
</reference>
<dbReference type="GO" id="GO:0007017">
    <property type="term" value="P:microtubule-based process"/>
    <property type="evidence" value="ECO:0007669"/>
    <property type="project" value="TreeGrafter"/>
</dbReference>
<comment type="function">
    <text evidence="3">Binds specifically to cytosolic chaperonin (c-CPN) and transfers target proteins to it. Binds to nascent polypeptide chain and promotes folding in an environment in which there are many competing pathways for nonnative proteins.</text>
</comment>
<accession>A0A7R9VP95</accession>
<evidence type="ECO:0000256" key="3">
    <source>
        <dbReference type="PIRNR" id="PIRNR016396"/>
    </source>
</evidence>
<dbReference type="GO" id="GO:0016272">
    <property type="term" value="C:prefoldin complex"/>
    <property type="evidence" value="ECO:0007669"/>
    <property type="project" value="UniProtKB-UniRule"/>
</dbReference>
<keyword evidence="2 3" id="KW-0143">Chaperone</keyword>
<dbReference type="EMBL" id="HBEC01034781">
    <property type="protein sequence ID" value="CAD8301621.1"/>
    <property type="molecule type" value="Transcribed_RNA"/>
</dbReference>
<dbReference type="InterPro" id="IPR009053">
    <property type="entry name" value="Prefoldin"/>
</dbReference>
<evidence type="ECO:0000256" key="1">
    <source>
        <dbReference type="ARBA" id="ARBA00010048"/>
    </source>
</evidence>
<protein>
    <recommendedName>
        <fullName evidence="3">Prefoldin subunit 3</fullName>
    </recommendedName>
</protein>
<sequence>MEKMEKLTKEEVPVSEFIDDVPAFVATAEAAGKTPDVLISGFQDRLKGLKLLEQTCMQRKQRLLGKLPEMDKALAIVKQLLDADGSAMSIDFELSPHVYTVAKVQDVKTVNLWLGAGVMVEYELEEARQLLEANLATCKLNLSTANSDIDMIKESTTTTEVSIARIFNYDVERRRKAKEVADAEAAA</sequence>
<comment type="similarity">
    <text evidence="1 3">Belongs to the prefoldin subunit alpha family.</text>
</comment>
<comment type="subunit">
    <text evidence="3">Heterohexamer of two PFD-alpha type and four PFD-beta type subunits.</text>
</comment>
<dbReference type="AlphaFoldDB" id="A0A7R9VP95"/>
<organism evidence="4">
    <name type="scientific">Chlamydomonas euryale</name>
    <dbReference type="NCBI Taxonomy" id="1486919"/>
    <lineage>
        <taxon>Eukaryota</taxon>
        <taxon>Viridiplantae</taxon>
        <taxon>Chlorophyta</taxon>
        <taxon>core chlorophytes</taxon>
        <taxon>Chlorophyceae</taxon>
        <taxon>CS clade</taxon>
        <taxon>Chlamydomonadales</taxon>
        <taxon>Chlamydomonadaceae</taxon>
        <taxon>Chlamydomonas</taxon>
    </lineage>
</organism>
<evidence type="ECO:0000313" key="4">
    <source>
        <dbReference type="EMBL" id="CAD8301621.1"/>
    </source>
</evidence>
<dbReference type="GO" id="GO:0006457">
    <property type="term" value="P:protein folding"/>
    <property type="evidence" value="ECO:0007669"/>
    <property type="project" value="UniProtKB-UniRule"/>
</dbReference>
<dbReference type="InterPro" id="IPR004127">
    <property type="entry name" value="Prefoldin_subunit_alpha"/>
</dbReference>
<gene>
    <name evidence="4" type="ORF">CEUR00632_LOCUS16144</name>
</gene>